<dbReference type="SFLD" id="SFLDS00005">
    <property type="entry name" value="Isoprenoid_Synthase_Type_I"/>
    <property type="match status" value="1"/>
</dbReference>
<comment type="similarity">
    <text evidence="2 5">Belongs to the phytoene/squalene synthase family.</text>
</comment>
<dbReference type="SUPFAM" id="SSF48576">
    <property type="entry name" value="Terpenoid synthases"/>
    <property type="match status" value="1"/>
</dbReference>
<dbReference type="InterPro" id="IPR002060">
    <property type="entry name" value="Squ/phyt_synthse"/>
</dbReference>
<dbReference type="NCBIfam" id="TIGR01559">
    <property type="entry name" value="squal_synth"/>
    <property type="match status" value="1"/>
</dbReference>
<dbReference type="GO" id="GO:0006696">
    <property type="term" value="P:ergosterol biosynthetic process"/>
    <property type="evidence" value="ECO:0007669"/>
    <property type="project" value="TreeGrafter"/>
</dbReference>
<feature type="transmembrane region" description="Helical" evidence="5">
    <location>
        <begin position="481"/>
        <end position="507"/>
    </location>
</feature>
<dbReference type="Pfam" id="PF00494">
    <property type="entry name" value="SQS_PSY"/>
    <property type="match status" value="1"/>
</dbReference>
<dbReference type="EC" id="2.5.1.21" evidence="3 5"/>
<keyword evidence="5" id="KW-0812">Transmembrane</keyword>
<evidence type="ECO:0000256" key="3">
    <source>
        <dbReference type="ARBA" id="ARBA00012373"/>
    </source>
</evidence>
<evidence type="ECO:0000313" key="7">
    <source>
        <dbReference type="EMBL" id="CDZ96456.1"/>
    </source>
</evidence>
<proteinExistence type="inferred from homology"/>
<dbReference type="PANTHER" id="PTHR11626:SF2">
    <property type="entry name" value="SQUALENE SYNTHASE"/>
    <property type="match status" value="1"/>
</dbReference>
<evidence type="ECO:0000256" key="5">
    <source>
        <dbReference type="RuleBase" id="RU368088"/>
    </source>
</evidence>
<comment type="catalytic activity">
    <reaction evidence="5">
        <text>2 (2E,6E)-farnesyl diphosphate + NADH + H(+) = squalene + 2 diphosphate + NAD(+)</text>
        <dbReference type="Rhea" id="RHEA:32299"/>
        <dbReference type="ChEBI" id="CHEBI:15378"/>
        <dbReference type="ChEBI" id="CHEBI:15440"/>
        <dbReference type="ChEBI" id="CHEBI:33019"/>
        <dbReference type="ChEBI" id="CHEBI:57540"/>
        <dbReference type="ChEBI" id="CHEBI:57945"/>
        <dbReference type="ChEBI" id="CHEBI:175763"/>
        <dbReference type="EC" id="2.5.1.21"/>
    </reaction>
</comment>
<dbReference type="PROSITE" id="PS01044">
    <property type="entry name" value="SQUALEN_PHYTOEN_SYN_1"/>
    <property type="match status" value="1"/>
</dbReference>
<keyword evidence="5" id="KW-0472">Membrane</keyword>
<dbReference type="AlphaFoldDB" id="A0A0F7SE98"/>
<dbReference type="InterPro" id="IPR033904">
    <property type="entry name" value="Trans_IPPS_HH"/>
</dbReference>
<reference evidence="7" key="1">
    <citation type="submission" date="2014-08" db="EMBL/GenBank/DDBJ databases">
        <authorList>
            <person name="Sharma Rahul"/>
            <person name="Thines Marco"/>
        </authorList>
    </citation>
    <scope>NUCLEOTIDE SEQUENCE</scope>
</reference>
<feature type="region of interest" description="Disordered" evidence="6">
    <location>
        <begin position="454"/>
        <end position="474"/>
    </location>
</feature>
<organism evidence="7">
    <name type="scientific">Phaffia rhodozyma</name>
    <name type="common">Yeast</name>
    <name type="synonym">Xanthophyllomyces dendrorhous</name>
    <dbReference type="NCBI Taxonomy" id="264483"/>
    <lineage>
        <taxon>Eukaryota</taxon>
        <taxon>Fungi</taxon>
        <taxon>Dikarya</taxon>
        <taxon>Basidiomycota</taxon>
        <taxon>Agaricomycotina</taxon>
        <taxon>Tremellomycetes</taxon>
        <taxon>Cystofilobasidiales</taxon>
        <taxon>Mrakiaceae</taxon>
        <taxon>Phaffia</taxon>
    </lineage>
</organism>
<name>A0A0F7SE98_PHARH</name>
<dbReference type="GO" id="GO:0005789">
    <property type="term" value="C:endoplasmic reticulum membrane"/>
    <property type="evidence" value="ECO:0007669"/>
    <property type="project" value="TreeGrafter"/>
</dbReference>
<accession>A0A0F7SE98</accession>
<dbReference type="Gene3D" id="1.10.600.10">
    <property type="entry name" value="Farnesyl Diphosphate Synthase"/>
    <property type="match status" value="1"/>
</dbReference>
<dbReference type="InterPro" id="IPR019845">
    <property type="entry name" value="Squalene/phytoene_synthase_CS"/>
</dbReference>
<comment type="function">
    <text evidence="5">Catalyzes the condensation of 2 farnesyl pyrophosphate (FPP) moieties to form squalene.</text>
</comment>
<dbReference type="GO" id="GO:0051996">
    <property type="term" value="F:squalene synthase [NAD(P)H] activity"/>
    <property type="evidence" value="ECO:0007669"/>
    <property type="project" value="UniProtKB-UniRule"/>
</dbReference>
<dbReference type="EMBL" id="LN483144">
    <property type="protein sequence ID" value="CDZ96456.1"/>
    <property type="molecule type" value="Genomic_DNA"/>
</dbReference>
<dbReference type="InterPro" id="IPR008949">
    <property type="entry name" value="Isoprenoid_synthase_dom_sf"/>
</dbReference>
<dbReference type="PANTHER" id="PTHR11626">
    <property type="entry name" value="FARNESYL-DIPHOSPHATE FARNESYLTRANSFERASE"/>
    <property type="match status" value="1"/>
</dbReference>
<protein>
    <recommendedName>
        <fullName evidence="3 5">Squalene synthase</fullName>
        <shortName evidence="5">SQS</shortName>
        <shortName evidence="5">SS</shortName>
        <ecNumber evidence="3 5">2.5.1.21</ecNumber>
    </recommendedName>
</protein>
<evidence type="ECO:0000256" key="6">
    <source>
        <dbReference type="SAM" id="MobiDB-lite"/>
    </source>
</evidence>
<evidence type="ECO:0000256" key="4">
    <source>
        <dbReference type="ARBA" id="ARBA00022679"/>
    </source>
</evidence>
<dbReference type="InterPro" id="IPR044844">
    <property type="entry name" value="Trans_IPPS_euk-type"/>
</dbReference>
<keyword evidence="5" id="KW-1133">Transmembrane helix</keyword>
<keyword evidence="4 5" id="KW-0808">Transferase</keyword>
<dbReference type="FunFam" id="1.10.600.10:FF:000023">
    <property type="entry name" value="Squalene synthase"/>
    <property type="match status" value="1"/>
</dbReference>
<evidence type="ECO:0000256" key="2">
    <source>
        <dbReference type="ARBA" id="ARBA00006251"/>
    </source>
</evidence>
<dbReference type="UniPathway" id="UPA00767">
    <property type="reaction ID" value="UER00751"/>
</dbReference>
<evidence type="ECO:0000256" key="1">
    <source>
        <dbReference type="ARBA" id="ARBA00001946"/>
    </source>
</evidence>
<dbReference type="SFLD" id="SFLDG01018">
    <property type="entry name" value="Squalene/Phytoene_Synthase_Lik"/>
    <property type="match status" value="1"/>
</dbReference>
<comment type="catalytic activity">
    <reaction evidence="5">
        <text>2 (2E,6E)-farnesyl diphosphate + NADPH + H(+) = squalene + 2 diphosphate + NADP(+)</text>
        <dbReference type="Rhea" id="RHEA:32295"/>
        <dbReference type="ChEBI" id="CHEBI:15378"/>
        <dbReference type="ChEBI" id="CHEBI:15440"/>
        <dbReference type="ChEBI" id="CHEBI:33019"/>
        <dbReference type="ChEBI" id="CHEBI:57783"/>
        <dbReference type="ChEBI" id="CHEBI:58349"/>
        <dbReference type="ChEBI" id="CHEBI:175763"/>
        <dbReference type="EC" id="2.5.1.21"/>
    </reaction>
</comment>
<dbReference type="GO" id="GO:0055056">
    <property type="term" value="F:D-glucose transmembrane transporter activity"/>
    <property type="evidence" value="ECO:0007669"/>
    <property type="project" value="UniProtKB-UniRule"/>
</dbReference>
<dbReference type="InterPro" id="IPR006449">
    <property type="entry name" value="Squal_synth-like"/>
</dbReference>
<sequence length="511" mass="57612">MGISDYLVLAFTHPADLRALMQYAIWHEPRRNITAQEEHATSGWDRETMKECWKYLDLTSRSFAAVIKELDGDLTRVICLFYLALRGLDTIEDDMSLSNDVKLPLLRTFWEKLDSPGWTFTGSGPNEKDRELLVHFDVAIAEFANLDVNSRNVIRDITRKMGNGMADFASLSTPSKPVAEVQSTEDFNLYCHYVAGLVGEGLSRLFVATEKERPFLANQMVLSNSFGLLLQKTNILRDIREDADEGRGFWPREIWANPIYTAHAPGTRFNSLTDLVKKENIDKGSMWVLSAMTLDAITHTTDALDYLSLLKNQSVFNFCAIPAVMSIATLELCFMNPAVFQRNIKIRKGEAVELIMKCNNPREVAYMFRDYARKIHAKAIPTDPNFIKLSVACGRIEQWAEHYYPSFMMIRPSNDPQNPAPSTALDPFSGDARLRIASKKAEITAAALVRKKARDHAKWRESKGLPPSDPNKPDNSEDVNWVLIGGMIVGLLLVMGVLGLAIAWVVLQFEQ</sequence>
<dbReference type="CDD" id="cd00683">
    <property type="entry name" value="Trans_IPPS_HH"/>
    <property type="match status" value="1"/>
</dbReference>
<comment type="cofactor">
    <cofactor evidence="1 5">
        <name>Mg(2+)</name>
        <dbReference type="ChEBI" id="CHEBI:18420"/>
    </cofactor>
</comment>
<comment type="pathway">
    <text evidence="5">Terpene metabolism; lanosterol biosynthesis; lanosterol from farnesyl diphosphate: step 1/3.</text>
</comment>
<dbReference type="GO" id="GO:0045338">
    <property type="term" value="P:farnesyl diphosphate metabolic process"/>
    <property type="evidence" value="ECO:0007669"/>
    <property type="project" value="InterPro"/>
</dbReference>